<evidence type="ECO:0000256" key="1">
    <source>
        <dbReference type="SAM" id="SignalP"/>
    </source>
</evidence>
<feature type="chain" id="PRO_5046425988" evidence="1">
    <location>
        <begin position="22"/>
        <end position="56"/>
    </location>
</feature>
<gene>
    <name evidence="2" type="ORF">GU927_016645</name>
</gene>
<reference evidence="2 3" key="1">
    <citation type="submission" date="2021-06" db="EMBL/GenBank/DDBJ databases">
        <title>Rhodobacteraceae bacterium strain HSP-20.</title>
        <authorList>
            <person name="Chen W.-M."/>
        </authorList>
    </citation>
    <scope>NUCLEOTIDE SEQUENCE [LARGE SCALE GENOMIC DNA]</scope>
    <source>
        <strain evidence="2 3">HSP-20</strain>
    </source>
</reference>
<evidence type="ECO:0000313" key="3">
    <source>
        <dbReference type="Proteomes" id="UP000731907"/>
    </source>
</evidence>
<dbReference type="Proteomes" id="UP000731907">
    <property type="component" value="Unassembled WGS sequence"/>
</dbReference>
<dbReference type="EMBL" id="JAAATX020000012">
    <property type="protein sequence ID" value="MBU9699476.1"/>
    <property type="molecule type" value="Genomic_DNA"/>
</dbReference>
<accession>A0ABS6J6U3</accession>
<name>A0ABS6J6U3_9RHOB</name>
<comment type="caution">
    <text evidence="2">The sequence shown here is derived from an EMBL/GenBank/DDBJ whole genome shotgun (WGS) entry which is preliminary data.</text>
</comment>
<dbReference type="RefSeq" id="WP_161763585.1">
    <property type="nucleotide sequence ID" value="NZ_JAAATX020000012.1"/>
</dbReference>
<protein>
    <submittedName>
        <fullName evidence="2">Adenylosuccinate lyase</fullName>
    </submittedName>
</protein>
<evidence type="ECO:0000313" key="2">
    <source>
        <dbReference type="EMBL" id="MBU9699476.1"/>
    </source>
</evidence>
<dbReference type="GO" id="GO:0016829">
    <property type="term" value="F:lyase activity"/>
    <property type="evidence" value="ECO:0007669"/>
    <property type="project" value="UniProtKB-KW"/>
</dbReference>
<dbReference type="PROSITE" id="PS51257">
    <property type="entry name" value="PROKAR_LIPOPROTEIN"/>
    <property type="match status" value="1"/>
</dbReference>
<keyword evidence="1" id="KW-0732">Signal</keyword>
<feature type="signal peptide" evidence="1">
    <location>
        <begin position="1"/>
        <end position="21"/>
    </location>
</feature>
<keyword evidence="2" id="KW-0456">Lyase</keyword>
<keyword evidence="3" id="KW-1185">Reference proteome</keyword>
<proteinExistence type="predicted"/>
<sequence length="56" mass="5458">MKIKTTLIALVLAAAPGLALAGGGCNSEKTNISASSCVEGTVYDAATGTCVPQTTS</sequence>
<organism evidence="2 3">
    <name type="scientific">Paragemmobacter amnigenus</name>
    <dbReference type="NCBI Taxonomy" id="2852097"/>
    <lineage>
        <taxon>Bacteria</taxon>
        <taxon>Pseudomonadati</taxon>
        <taxon>Pseudomonadota</taxon>
        <taxon>Alphaproteobacteria</taxon>
        <taxon>Rhodobacterales</taxon>
        <taxon>Paracoccaceae</taxon>
        <taxon>Paragemmobacter</taxon>
    </lineage>
</organism>